<name>A0ABP8MIL8_9BACT</name>
<keyword evidence="1" id="KW-0732">Signal</keyword>
<comment type="caution">
    <text evidence="2">The sequence shown here is derived from an EMBL/GenBank/DDBJ whole genome shotgun (WGS) entry which is preliminary data.</text>
</comment>
<evidence type="ECO:0000313" key="2">
    <source>
        <dbReference type="EMBL" id="GAA4451240.1"/>
    </source>
</evidence>
<sequence length="171" mass="18746">MKKLLLPVAALLIFAEACKKDKKTTTPTTPGTVDTPYSKYTALTTDKWQVTAIYMTATTGDTSLDYYSTLETCATNNYYIFNTDQSITLDEGATKCDDTVAQRTTDGNWTLSSDTTKFTLKDSKILPFSGAVTFNVGSLTKTTLQLTKDTSLNYSGITITGTVHTHFKKVN</sequence>
<dbReference type="RefSeq" id="WP_344823034.1">
    <property type="nucleotide sequence ID" value="NZ_BAABEZ010000004.1"/>
</dbReference>
<gene>
    <name evidence="2" type="ORF">GCM10023092_08550</name>
</gene>
<dbReference type="EMBL" id="BAABEZ010000004">
    <property type="protein sequence ID" value="GAA4451240.1"/>
    <property type="molecule type" value="Genomic_DNA"/>
</dbReference>
<evidence type="ECO:0008006" key="4">
    <source>
        <dbReference type="Google" id="ProtNLM"/>
    </source>
</evidence>
<protein>
    <recommendedName>
        <fullName evidence="4">Lipocalin-like domain-containing protein</fullName>
    </recommendedName>
</protein>
<proteinExistence type="predicted"/>
<dbReference type="Proteomes" id="UP001501410">
    <property type="component" value="Unassembled WGS sequence"/>
</dbReference>
<accession>A0ABP8MIL8</accession>
<keyword evidence="3" id="KW-1185">Reference proteome</keyword>
<organism evidence="2 3">
    <name type="scientific">Rurimicrobium arvi</name>
    <dbReference type="NCBI Taxonomy" id="2049916"/>
    <lineage>
        <taxon>Bacteria</taxon>
        <taxon>Pseudomonadati</taxon>
        <taxon>Bacteroidota</taxon>
        <taxon>Chitinophagia</taxon>
        <taxon>Chitinophagales</taxon>
        <taxon>Chitinophagaceae</taxon>
        <taxon>Rurimicrobium</taxon>
    </lineage>
</organism>
<evidence type="ECO:0000313" key="3">
    <source>
        <dbReference type="Proteomes" id="UP001501410"/>
    </source>
</evidence>
<feature type="chain" id="PRO_5045789058" description="Lipocalin-like domain-containing protein" evidence="1">
    <location>
        <begin position="20"/>
        <end position="171"/>
    </location>
</feature>
<reference evidence="3" key="1">
    <citation type="journal article" date="2019" name="Int. J. Syst. Evol. Microbiol.">
        <title>The Global Catalogue of Microorganisms (GCM) 10K type strain sequencing project: providing services to taxonomists for standard genome sequencing and annotation.</title>
        <authorList>
            <consortium name="The Broad Institute Genomics Platform"/>
            <consortium name="The Broad Institute Genome Sequencing Center for Infectious Disease"/>
            <person name="Wu L."/>
            <person name="Ma J."/>
        </authorList>
    </citation>
    <scope>NUCLEOTIDE SEQUENCE [LARGE SCALE GENOMIC DNA]</scope>
    <source>
        <strain evidence="3">JCM 31921</strain>
    </source>
</reference>
<feature type="signal peptide" evidence="1">
    <location>
        <begin position="1"/>
        <end position="19"/>
    </location>
</feature>
<evidence type="ECO:0000256" key="1">
    <source>
        <dbReference type="SAM" id="SignalP"/>
    </source>
</evidence>